<dbReference type="Gene3D" id="3.30.1380.20">
    <property type="entry name" value="Trafficking protein particle complex subunit 3"/>
    <property type="match status" value="1"/>
</dbReference>
<reference evidence="2" key="1">
    <citation type="submission" date="2015-09" db="EMBL/GenBank/DDBJ databases">
        <authorList>
            <consortium name="Pathogen Informatics"/>
        </authorList>
    </citation>
    <scope>NUCLEOTIDE SEQUENCE</scope>
    <source>
        <strain evidence="2">2789STDY5834896</strain>
    </source>
</reference>
<dbReference type="SMART" id="SM00989">
    <property type="entry name" value="V4R"/>
    <property type="match status" value="1"/>
</dbReference>
<gene>
    <name evidence="2" type="ORF">SAMEA3545359_00390</name>
</gene>
<sequence length="206" mass="23775">MQDEKLFAGLDTLSAYRQTIAEKLCIDDRAYREMGQVIDRSPELVARIQEHYRMLDEHRPLRPTLGNDMQIFYMRDRQTFTFLMFPELLDMAYQTARIIGEKFIAPYLTGKTLPEIMLSNQPIAAQHGYAIQEIVECREDFAIYRNYECADCYGMPNIGMKICAYEAGTAAGCFETPLGRPVEVRETKCCANGDDYCEFEVRVLDK</sequence>
<dbReference type="PANTHER" id="PTHR35090:SF2">
    <property type="entry name" value="ARSR FAMILY TRANSCRIPTIONAL REGULATOR"/>
    <property type="match status" value="1"/>
</dbReference>
<dbReference type="InterPro" id="IPR024096">
    <property type="entry name" value="NO_sig/Golgi_transp_ligand-bd"/>
</dbReference>
<dbReference type="PANTHER" id="PTHR35090">
    <property type="entry name" value="DNA-DIRECTED RNA POLYMERASE SUBUNIT I"/>
    <property type="match status" value="1"/>
</dbReference>
<feature type="domain" description="4-vinyl reductase 4VR" evidence="1">
    <location>
        <begin position="141"/>
        <end position="203"/>
    </location>
</feature>
<dbReference type="SUPFAM" id="SSF111126">
    <property type="entry name" value="Ligand-binding domain in the NO signalling and Golgi transport"/>
    <property type="match status" value="1"/>
</dbReference>
<name>A0A1C6GHG5_9FIRM</name>
<evidence type="ECO:0000259" key="1">
    <source>
        <dbReference type="SMART" id="SM00989"/>
    </source>
</evidence>
<dbReference type="EMBL" id="FMHG01000001">
    <property type="protein sequence ID" value="SCJ44731.1"/>
    <property type="molecule type" value="Genomic_DNA"/>
</dbReference>
<proteinExistence type="predicted"/>
<dbReference type="InterPro" id="IPR004096">
    <property type="entry name" value="V4R"/>
</dbReference>
<dbReference type="AlphaFoldDB" id="A0A1C6GHG5"/>
<dbReference type="Pfam" id="PF02830">
    <property type="entry name" value="V4R"/>
    <property type="match status" value="1"/>
</dbReference>
<protein>
    <submittedName>
        <fullName evidence="2">V4R domain</fullName>
    </submittedName>
</protein>
<organism evidence="2">
    <name type="scientific">uncultured Anaerotruncus sp</name>
    <dbReference type="NCBI Taxonomy" id="905011"/>
    <lineage>
        <taxon>Bacteria</taxon>
        <taxon>Bacillati</taxon>
        <taxon>Bacillota</taxon>
        <taxon>Clostridia</taxon>
        <taxon>Eubacteriales</taxon>
        <taxon>Oscillospiraceae</taxon>
        <taxon>Anaerotruncus</taxon>
        <taxon>environmental samples</taxon>
    </lineage>
</organism>
<accession>A0A1C6GHG5</accession>
<evidence type="ECO:0000313" key="2">
    <source>
        <dbReference type="EMBL" id="SCJ44731.1"/>
    </source>
</evidence>